<dbReference type="Reactome" id="R-XTR-2559585">
    <property type="pathway name" value="Oncogene Induced Senescence"/>
</dbReference>
<feature type="compositionally biased region" description="Low complexity" evidence="10">
    <location>
        <begin position="114"/>
        <end position="123"/>
    </location>
</feature>
<keyword evidence="5" id="KW-0804">Transcription</keyword>
<evidence type="ECO:0000313" key="15">
    <source>
        <dbReference type="Xenbase" id="XB-GENE-5799180"/>
    </source>
</evidence>
<evidence type="ECO:0000256" key="10">
    <source>
        <dbReference type="SAM" id="MobiDB-lite"/>
    </source>
</evidence>
<dbReference type="AlphaFoldDB" id="A0A803KF85"/>
<dbReference type="PROSITE" id="PS00345">
    <property type="entry name" value="ETS_DOMAIN_1"/>
    <property type="match status" value="1"/>
</dbReference>
<organism evidence="12">
    <name type="scientific">Xenopus tropicalis</name>
    <name type="common">Western clawed frog</name>
    <name type="synonym">Silurana tropicalis</name>
    <dbReference type="NCBI Taxonomy" id="8364"/>
    <lineage>
        <taxon>Eukaryota</taxon>
        <taxon>Metazoa</taxon>
        <taxon>Chordata</taxon>
        <taxon>Craniata</taxon>
        <taxon>Vertebrata</taxon>
        <taxon>Euteleostomi</taxon>
        <taxon>Amphibia</taxon>
        <taxon>Batrachia</taxon>
        <taxon>Anura</taxon>
        <taxon>Pipoidea</taxon>
        <taxon>Pipidae</taxon>
        <taxon>Xenopodinae</taxon>
        <taxon>Xenopus</taxon>
        <taxon>Silurana</taxon>
    </lineage>
</organism>
<dbReference type="OrthoDB" id="10067219at2759"/>
<dbReference type="GeneID" id="100145265"/>
<dbReference type="PANTHER" id="PTHR11849">
    <property type="entry name" value="ETS"/>
    <property type="match status" value="1"/>
</dbReference>
<keyword evidence="4 9" id="KW-0238">DNA-binding</keyword>
<sequence length="419" mass="46560">MSQAGSQSGGSCVYIRGRGLGWSSNQIVLCRDSQAPKGRRDLRFGAPAFSEMDPSIYYCPELAPQEVPSLEGRSEDLLYDDTGFLPDSDLSGFQLSAGKGLYPNPESLRPAGGPNSSTPSSEPFPEPSLYYWEHYATGASGLPTPGNSLPCEYLPSFQTLLPALTEQMQSQPGQQDMTPPTGDLLYHTQHPSPFEAMEESYSQGAGAGTVGDQSFSWASQEWHSWDEAAWMGCNSFETPVPPSSNVNPGSQCSAANRAPPAAFPLNDSTHYEALSLGRHRSGTENERYHHPYSQSPARNKDKKPPPTASSGPIQLWQFLLELLQDSSCQKLISWTGNGWEFKLSDPNEVARRWGRRKNKPRMNYEKLSRGLRYYYHKNIIHKTGGQRYVYRFVCDLQDLLSRPTQASQPPSKTHRARIQ</sequence>
<reference evidence="12" key="1">
    <citation type="journal article" date="2010" name="Science">
        <title>The genome of the Western clawed frog Xenopus tropicalis.</title>
        <authorList>
            <person name="Hellsten U."/>
            <person name="Harland R.M."/>
            <person name="Gilchrist M.J."/>
            <person name="Hendrix D."/>
            <person name="Jurka J."/>
            <person name="Kapitonov V."/>
            <person name="Ovcharenko I."/>
            <person name="Putnam N.H."/>
            <person name="Shu S."/>
            <person name="Taher L."/>
            <person name="Blitz I.L."/>
            <person name="Blumberg B."/>
            <person name="Dichmann D.S."/>
            <person name="Dubchak I."/>
            <person name="Amaya E."/>
            <person name="Detter J.C."/>
            <person name="Fletcher R."/>
            <person name="Gerhard D.S."/>
            <person name="Goodstein D."/>
            <person name="Graves T."/>
            <person name="Grigoriev I.V."/>
            <person name="Grimwood J."/>
            <person name="Kawashima T."/>
            <person name="Lindquist E."/>
            <person name="Lucas S.M."/>
            <person name="Mead P.E."/>
            <person name="Mitros T."/>
            <person name="Ogino H."/>
            <person name="Ohta Y."/>
            <person name="Poliakov A.V."/>
            <person name="Pollet N."/>
            <person name="Robert J."/>
            <person name="Salamov A."/>
            <person name="Sater A.K."/>
            <person name="Schmutz J."/>
            <person name="Terry A."/>
            <person name="Vize P.D."/>
            <person name="Warren W.C."/>
            <person name="Wells D."/>
            <person name="Wills A."/>
            <person name="Wilson R.K."/>
            <person name="Zimmerman L.B."/>
            <person name="Zorn A.M."/>
            <person name="Grainger R."/>
            <person name="Grammer T."/>
            <person name="Khokha M.K."/>
            <person name="Richardson P.M."/>
            <person name="Rokhsar D.S."/>
        </authorList>
    </citation>
    <scope>NUCLEOTIDE SEQUENCE [LARGE SCALE GENOMIC DNA]</scope>
    <source>
        <strain evidence="12">Nigerian</strain>
    </source>
</reference>
<dbReference type="GO" id="GO:0006357">
    <property type="term" value="P:regulation of transcription by RNA polymerase II"/>
    <property type="evidence" value="ECO:0000318"/>
    <property type="project" value="GO_Central"/>
</dbReference>
<dbReference type="InterPro" id="IPR000418">
    <property type="entry name" value="Ets_dom"/>
</dbReference>
<evidence type="ECO:0000313" key="13">
    <source>
        <dbReference type="Proteomes" id="UP000008143"/>
    </source>
</evidence>
<dbReference type="Gene3D" id="1.10.10.10">
    <property type="entry name" value="Winged helix-like DNA-binding domain superfamily/Winged helix DNA-binding domain"/>
    <property type="match status" value="1"/>
</dbReference>
<feature type="domain" description="ETS" evidence="11">
    <location>
        <begin position="313"/>
        <end position="393"/>
    </location>
</feature>
<dbReference type="FunFam" id="1.10.10.10:FF:000392">
    <property type="entry name" value="FEV, ETS transcription factor"/>
    <property type="match status" value="1"/>
</dbReference>
<keyword evidence="6 9" id="KW-0539">Nucleus</keyword>
<dbReference type="RefSeq" id="XP_031760672.1">
    <property type="nucleotide sequence ID" value="XM_031904812.1"/>
</dbReference>
<accession>A0A803KF85</accession>
<feature type="region of interest" description="Disordered" evidence="10">
    <location>
        <begin position="101"/>
        <end position="124"/>
    </location>
</feature>
<proteinExistence type="inferred from homology"/>
<evidence type="ECO:0000256" key="2">
    <source>
        <dbReference type="ARBA" id="ARBA00005562"/>
    </source>
</evidence>
<dbReference type="OMA" id="SANQEEY"/>
<gene>
    <name evidence="12 14 15" type="primary">etv2</name>
    <name evidence="14" type="synonym">er71</name>
    <name evidence="14" type="synonym">ets-1</name>
    <name evidence="14" type="synonym">ets1</name>
    <name evidence="14" type="synonym">ets2-like</name>
    <name evidence="14" type="synonym">etsrp</name>
    <name evidence="14" type="synonym">etsrp71</name>
    <name evidence="14" type="synonym">ewsr2</name>
</gene>
<evidence type="ECO:0000256" key="4">
    <source>
        <dbReference type="ARBA" id="ARBA00023125"/>
    </source>
</evidence>
<keyword evidence="13" id="KW-1185">Reference proteome</keyword>
<comment type="subcellular location">
    <subcellularLocation>
        <location evidence="1 9">Nucleus</location>
    </subcellularLocation>
</comment>
<dbReference type="Pfam" id="PF00178">
    <property type="entry name" value="Ets"/>
    <property type="match status" value="1"/>
</dbReference>
<dbReference type="SMART" id="SM00413">
    <property type="entry name" value="ETS"/>
    <property type="match status" value="1"/>
</dbReference>
<dbReference type="SUPFAM" id="SSF46785">
    <property type="entry name" value="Winged helix' DNA-binding domain"/>
    <property type="match status" value="1"/>
</dbReference>
<dbReference type="InterPro" id="IPR036388">
    <property type="entry name" value="WH-like_DNA-bd_sf"/>
</dbReference>
<dbReference type="Xenbase" id="XB-GENE-5799180">
    <property type="gene designation" value="etv2"/>
</dbReference>
<evidence type="ECO:0000256" key="5">
    <source>
        <dbReference type="ARBA" id="ARBA00023163"/>
    </source>
</evidence>
<dbReference type="Ensembl" id="ENSXETT00000106847">
    <property type="protein sequence ID" value="ENSXETP00000119082"/>
    <property type="gene ID" value="ENSXETG00000043339"/>
</dbReference>
<evidence type="ECO:0000256" key="7">
    <source>
        <dbReference type="ARBA" id="ARBA00073521"/>
    </source>
</evidence>
<dbReference type="InterPro" id="IPR036390">
    <property type="entry name" value="WH_DNA-bd_sf"/>
</dbReference>
<evidence type="ECO:0000313" key="12">
    <source>
        <dbReference type="Ensembl" id="ENSXETP00000119082"/>
    </source>
</evidence>
<dbReference type="InterPro" id="IPR046328">
    <property type="entry name" value="ETS_fam"/>
</dbReference>
<dbReference type="GO" id="GO:0030154">
    <property type="term" value="P:cell differentiation"/>
    <property type="evidence" value="ECO:0000318"/>
    <property type="project" value="GO_Central"/>
</dbReference>
<evidence type="ECO:0000259" key="11">
    <source>
        <dbReference type="PROSITE" id="PS50061"/>
    </source>
</evidence>
<evidence type="ECO:0000256" key="1">
    <source>
        <dbReference type="ARBA" id="ARBA00004123"/>
    </source>
</evidence>
<evidence type="ECO:0000256" key="9">
    <source>
        <dbReference type="RuleBase" id="RU004019"/>
    </source>
</evidence>
<evidence type="ECO:0000256" key="6">
    <source>
        <dbReference type="ARBA" id="ARBA00023242"/>
    </source>
</evidence>
<dbReference type="GO" id="GO:0043565">
    <property type="term" value="F:sequence-specific DNA binding"/>
    <property type="evidence" value="ECO:0007669"/>
    <property type="project" value="InterPro"/>
</dbReference>
<protein>
    <recommendedName>
        <fullName evidence="7">Protein FEV</fullName>
    </recommendedName>
    <alternativeName>
        <fullName evidence="8">PC12 ETS domain-containing transcription factor 1</fullName>
    </alternativeName>
</protein>
<reference evidence="12" key="2">
    <citation type="submission" date="2021-03" db="UniProtKB">
        <authorList>
            <consortium name="Ensembl"/>
        </authorList>
    </citation>
    <scope>IDENTIFICATION</scope>
</reference>
<dbReference type="GO" id="GO:0000981">
    <property type="term" value="F:DNA-binding transcription factor activity, RNA polymerase II-specific"/>
    <property type="evidence" value="ECO:0000318"/>
    <property type="project" value="GO_Central"/>
</dbReference>
<evidence type="ECO:0000313" key="14">
    <source>
        <dbReference type="RefSeq" id="XP_031760672.1"/>
    </source>
</evidence>
<dbReference type="GeneTree" id="ENSGT00940000166428"/>
<keyword evidence="3" id="KW-0805">Transcription regulation</keyword>
<dbReference type="GO" id="GO:0005634">
    <property type="term" value="C:nucleus"/>
    <property type="evidence" value="ECO:0000318"/>
    <property type="project" value="GO_Central"/>
</dbReference>
<evidence type="ECO:0000256" key="8">
    <source>
        <dbReference type="ARBA" id="ARBA00075850"/>
    </source>
</evidence>
<feature type="region of interest" description="Disordered" evidence="10">
    <location>
        <begin position="241"/>
        <end position="266"/>
    </location>
</feature>
<dbReference type="CTD" id="2116"/>
<dbReference type="PROSITE" id="PS00346">
    <property type="entry name" value="ETS_DOMAIN_2"/>
    <property type="match status" value="1"/>
</dbReference>
<dbReference type="PROSITE" id="PS50061">
    <property type="entry name" value="ETS_DOMAIN_3"/>
    <property type="match status" value="1"/>
</dbReference>
<dbReference type="PRINTS" id="PR00454">
    <property type="entry name" value="ETSDOMAIN"/>
</dbReference>
<comment type="similarity">
    <text evidence="2 9">Belongs to the ETS family.</text>
</comment>
<evidence type="ECO:0000256" key="3">
    <source>
        <dbReference type="ARBA" id="ARBA00023015"/>
    </source>
</evidence>
<dbReference type="PANTHER" id="PTHR11849:SF10">
    <property type="entry name" value="ETS-RELATED TRANSCRIPTION FACTOR ELF-2"/>
    <property type="match status" value="1"/>
</dbReference>
<reference evidence="14" key="3">
    <citation type="submission" date="2025-04" db="UniProtKB">
        <authorList>
            <consortium name="RefSeq"/>
        </authorList>
    </citation>
    <scope>IDENTIFICATION</scope>
    <source>
        <strain evidence="14">Nigerian</strain>
        <tissue evidence="14">Liver and blood</tissue>
    </source>
</reference>
<feature type="region of interest" description="Disordered" evidence="10">
    <location>
        <begin position="280"/>
        <end position="309"/>
    </location>
</feature>
<dbReference type="AGR" id="Xenbase:XB-GENE-5799180"/>
<dbReference type="Proteomes" id="UP000008143">
    <property type="component" value="Chromosome 7"/>
</dbReference>
<name>A0A803KF85_XENTR</name>